<dbReference type="OrthoDB" id="5324651at2759"/>
<feature type="compositionally biased region" description="Basic and acidic residues" evidence="2">
    <location>
        <begin position="438"/>
        <end position="451"/>
    </location>
</feature>
<evidence type="ECO:0000256" key="2">
    <source>
        <dbReference type="SAM" id="MobiDB-lite"/>
    </source>
</evidence>
<keyword evidence="4" id="KW-1185">Reference proteome</keyword>
<feature type="coiled-coil region" evidence="1">
    <location>
        <begin position="144"/>
        <end position="171"/>
    </location>
</feature>
<gene>
    <name evidence="3" type="ORF">HII31_01727</name>
</gene>
<dbReference type="Proteomes" id="UP000660729">
    <property type="component" value="Unassembled WGS sequence"/>
</dbReference>
<proteinExistence type="predicted"/>
<organism evidence="3 4">
    <name type="scientific">Pseudocercospora fuligena</name>
    <dbReference type="NCBI Taxonomy" id="685502"/>
    <lineage>
        <taxon>Eukaryota</taxon>
        <taxon>Fungi</taxon>
        <taxon>Dikarya</taxon>
        <taxon>Ascomycota</taxon>
        <taxon>Pezizomycotina</taxon>
        <taxon>Dothideomycetes</taxon>
        <taxon>Dothideomycetidae</taxon>
        <taxon>Mycosphaerellales</taxon>
        <taxon>Mycosphaerellaceae</taxon>
        <taxon>Pseudocercospora</taxon>
    </lineage>
</organism>
<evidence type="ECO:0008006" key="5">
    <source>
        <dbReference type="Google" id="ProtNLM"/>
    </source>
</evidence>
<evidence type="ECO:0000313" key="3">
    <source>
        <dbReference type="EMBL" id="KAF7196809.1"/>
    </source>
</evidence>
<protein>
    <recommendedName>
        <fullName evidence="5">Ubiquinol-cytochrome-c reductase cytochrome c1</fullName>
    </recommendedName>
</protein>
<keyword evidence="1" id="KW-0175">Coiled coil</keyword>
<dbReference type="EMBL" id="JABCIY010000022">
    <property type="protein sequence ID" value="KAF7196809.1"/>
    <property type="molecule type" value="Genomic_DNA"/>
</dbReference>
<evidence type="ECO:0000256" key="1">
    <source>
        <dbReference type="SAM" id="Coils"/>
    </source>
</evidence>
<evidence type="ECO:0000313" key="4">
    <source>
        <dbReference type="Proteomes" id="UP000660729"/>
    </source>
</evidence>
<accession>A0A8H6RSR6</accession>
<feature type="compositionally biased region" description="Acidic residues" evidence="2">
    <location>
        <begin position="411"/>
        <end position="420"/>
    </location>
</feature>
<dbReference type="AlphaFoldDB" id="A0A8H6RSR6"/>
<comment type="caution">
    <text evidence="3">The sequence shown here is derived from an EMBL/GenBank/DDBJ whole genome shotgun (WGS) entry which is preliminary data.</text>
</comment>
<feature type="compositionally biased region" description="Low complexity" evidence="2">
    <location>
        <begin position="421"/>
        <end position="430"/>
    </location>
</feature>
<reference evidence="3" key="1">
    <citation type="submission" date="2020-04" db="EMBL/GenBank/DDBJ databases">
        <title>Draft genome resource of the tomato pathogen Pseudocercospora fuligena.</title>
        <authorList>
            <person name="Zaccaron A."/>
        </authorList>
    </citation>
    <scope>NUCLEOTIDE SEQUENCE</scope>
    <source>
        <strain evidence="3">PF001</strain>
    </source>
</reference>
<sequence>MIAGHFPAQVTNPICPLFGSMDQGSYRSVGDVACVNLSTHSSSNLSELTVNELSSTMPKNRPDEQRVYMALRHEFLSSPPAAKTSNIVKRLQKCTRTPELTALLQAYSIDSVSNVVKVLLKEGVYSSTLQAKLRFPDLFEVSPAQSAEREASEAEAARNEIQTLNEFLEHDGDDDKEQFGRDGLGVVQVIQPCETMDSVASTSSLWPVYFPLKTQHKLLIEVQRILEEVCFRFASQRLEDVLKTKGWSCPEAVELNVWTGVLRSRQVLFTEAEISSIGKSYIEFLRSITKIRHTAVHRQPISAKLVEQLLQDAEVLTKLLKDEAATGRIAQLRRRTQFVLAEIERNKDSLGAKIVATQKDFANRRAELDRLEKSAVAEMLAEDSEYQKLAGERLEEDIILAGTDHSVPFEEQVETEDADSDSGASGLDDGTSQATLEQSKDMPADHDVELL</sequence>
<name>A0A8H6RSR6_9PEZI</name>
<feature type="region of interest" description="Disordered" evidence="2">
    <location>
        <begin position="401"/>
        <end position="451"/>
    </location>
</feature>